<feature type="transmembrane region" description="Helical" evidence="6">
    <location>
        <begin position="110"/>
        <end position="130"/>
    </location>
</feature>
<evidence type="ECO:0000313" key="7">
    <source>
        <dbReference type="EMBL" id="PIC11380.1"/>
    </source>
</evidence>
<evidence type="ECO:0000256" key="5">
    <source>
        <dbReference type="ARBA" id="ARBA00023136"/>
    </source>
</evidence>
<comment type="similarity">
    <text evidence="2 6">Belongs to the nematode receptor-like protein srg family.</text>
</comment>
<comment type="caution">
    <text evidence="7">The sequence shown here is derived from an EMBL/GenBank/DDBJ whole genome shotgun (WGS) entry which is preliminary data.</text>
</comment>
<proteinExistence type="inferred from homology"/>
<evidence type="ECO:0000256" key="4">
    <source>
        <dbReference type="ARBA" id="ARBA00022989"/>
    </source>
</evidence>
<dbReference type="GO" id="GO:0004888">
    <property type="term" value="F:transmembrane signaling receptor activity"/>
    <property type="evidence" value="ECO:0007669"/>
    <property type="project" value="InterPro"/>
</dbReference>
<dbReference type="PANTHER" id="PTHR31114:SF3">
    <property type="entry name" value="SERPENTINE RECEPTOR CLASS GAMMA-RELATED"/>
    <property type="match status" value="1"/>
</dbReference>
<dbReference type="InterPro" id="IPR052880">
    <property type="entry name" value="NRL-Serpentine_Class_Gamma"/>
</dbReference>
<feature type="transmembrane region" description="Helical" evidence="6">
    <location>
        <begin position="189"/>
        <end position="208"/>
    </location>
</feature>
<keyword evidence="5 6" id="KW-0472">Membrane</keyword>
<dbReference type="EMBL" id="PDUG01000108">
    <property type="protein sequence ID" value="PIC11380.1"/>
    <property type="molecule type" value="Genomic_DNA"/>
</dbReference>
<feature type="transmembrane region" description="Helical" evidence="6">
    <location>
        <begin position="151"/>
        <end position="177"/>
    </location>
</feature>
<dbReference type="Proteomes" id="UP000230233">
    <property type="component" value="Unassembled WGS sequence"/>
</dbReference>
<dbReference type="AlphaFoldDB" id="A0A2G5S8Q3"/>
<dbReference type="GO" id="GO:0007606">
    <property type="term" value="P:sensory perception of chemical stimulus"/>
    <property type="evidence" value="ECO:0007669"/>
    <property type="project" value="UniProtKB-UniRule"/>
</dbReference>
<organism evidence="7 8">
    <name type="scientific">Caenorhabditis nigoni</name>
    <dbReference type="NCBI Taxonomy" id="1611254"/>
    <lineage>
        <taxon>Eukaryota</taxon>
        <taxon>Metazoa</taxon>
        <taxon>Ecdysozoa</taxon>
        <taxon>Nematoda</taxon>
        <taxon>Chromadorea</taxon>
        <taxon>Rhabditida</taxon>
        <taxon>Rhabditina</taxon>
        <taxon>Rhabditomorpha</taxon>
        <taxon>Rhabditoidea</taxon>
        <taxon>Rhabditidae</taxon>
        <taxon>Peloderinae</taxon>
        <taxon>Caenorhabditis</taxon>
    </lineage>
</organism>
<accession>A0A2G5S8Q3</accession>
<protein>
    <recommendedName>
        <fullName evidence="6">Serpentine receptor class gamma</fullName>
    </recommendedName>
</protein>
<evidence type="ECO:0000256" key="2">
    <source>
        <dbReference type="ARBA" id="ARBA00005692"/>
    </source>
</evidence>
<comment type="caution">
    <text evidence="6">Lacks conserved residue(s) required for the propagation of feature annotation.</text>
</comment>
<dbReference type="Pfam" id="PF02118">
    <property type="entry name" value="Srg"/>
    <property type="match status" value="1"/>
</dbReference>
<name>A0A2G5S8Q3_9PELO</name>
<keyword evidence="8" id="KW-1185">Reference proteome</keyword>
<reference evidence="8" key="1">
    <citation type="submission" date="2017-10" db="EMBL/GenBank/DDBJ databases">
        <title>Rapid genome shrinkage in a self-fertile nematode reveals novel sperm competition proteins.</title>
        <authorList>
            <person name="Yin D."/>
            <person name="Schwarz E.M."/>
            <person name="Thomas C.G."/>
            <person name="Felde R.L."/>
            <person name="Korf I.F."/>
            <person name="Cutter A.D."/>
            <person name="Schartner C.M."/>
            <person name="Ralston E.J."/>
            <person name="Meyer B.J."/>
            <person name="Haag E.S."/>
        </authorList>
    </citation>
    <scope>NUCLEOTIDE SEQUENCE [LARGE SCALE GENOMIC DNA]</scope>
    <source>
        <strain evidence="8">JU1422</strain>
    </source>
</reference>
<sequence length="242" mass="27979">MQFLVFLETSVPGILTLSRVLVTAYFHMQNVTGLSLVAYRFTSVLFLRSEQYWNRWYFLVPICGVVYSFAVISPWWLFNNYTGTVEIRNGTIYKNVNEKAMFTQATISPIFSTFYFLMILLIGVWTTMAIEDRGKKSQSSRHRHFVKKLTRVIVCNSILMSGNLLFLIILSVIQIFYRPAALVPIKSVVVTFTSDMVTLPMPYILFAFDSNVRRILRIDKVPNLTERLNTYTAKTIKNYAIS</sequence>
<dbReference type="PANTHER" id="PTHR31114">
    <property type="entry name" value="SERPENTINE RECEPTOR CLASS GAMMA"/>
    <property type="match status" value="1"/>
</dbReference>
<dbReference type="InterPro" id="IPR000609">
    <property type="entry name" value="7TM_GPCR_serpentine_rcpt_Srg"/>
</dbReference>
<dbReference type="GO" id="GO:0016020">
    <property type="term" value="C:membrane"/>
    <property type="evidence" value="ECO:0007669"/>
    <property type="project" value="UniProtKB-SubCell"/>
</dbReference>
<feature type="transmembrane region" description="Helical" evidence="6">
    <location>
        <begin position="56"/>
        <end position="78"/>
    </location>
</feature>
<feature type="transmembrane region" description="Helical" evidence="6">
    <location>
        <begin position="25"/>
        <end position="47"/>
    </location>
</feature>
<keyword evidence="3 6" id="KW-0812">Transmembrane</keyword>
<gene>
    <name evidence="7" type="ORF">B9Z55_029122</name>
</gene>
<dbReference type="OrthoDB" id="5785148at2759"/>
<evidence type="ECO:0000313" key="8">
    <source>
        <dbReference type="Proteomes" id="UP000230233"/>
    </source>
</evidence>
<evidence type="ECO:0000256" key="6">
    <source>
        <dbReference type="RuleBase" id="RU280813"/>
    </source>
</evidence>
<comment type="subcellular location">
    <subcellularLocation>
        <location evidence="1">Membrane</location>
        <topology evidence="1">Multi-pass membrane protein</topology>
    </subcellularLocation>
</comment>
<keyword evidence="4 6" id="KW-1133">Transmembrane helix</keyword>
<evidence type="ECO:0000256" key="1">
    <source>
        <dbReference type="ARBA" id="ARBA00004141"/>
    </source>
</evidence>
<evidence type="ECO:0000256" key="3">
    <source>
        <dbReference type="ARBA" id="ARBA00022692"/>
    </source>
</evidence>